<dbReference type="HOGENOM" id="CLU_2301914_0_0_7"/>
<proteinExistence type="predicted"/>
<organism evidence="1 2">
    <name type="scientific">Haliangium ochraceum (strain DSM 14365 / JCM 11303 / SMP-2)</name>
    <dbReference type="NCBI Taxonomy" id="502025"/>
    <lineage>
        <taxon>Bacteria</taxon>
        <taxon>Pseudomonadati</taxon>
        <taxon>Myxococcota</taxon>
        <taxon>Polyangia</taxon>
        <taxon>Haliangiales</taxon>
        <taxon>Kofleriaceae</taxon>
        <taxon>Haliangium</taxon>
    </lineage>
</organism>
<dbReference type="AlphaFoldDB" id="D0LT95"/>
<name>D0LT95_HALO1</name>
<evidence type="ECO:0000313" key="2">
    <source>
        <dbReference type="Proteomes" id="UP000001880"/>
    </source>
</evidence>
<evidence type="ECO:0000313" key="1">
    <source>
        <dbReference type="EMBL" id="ACY13790.1"/>
    </source>
</evidence>
<dbReference type="KEGG" id="hoh:Hoch_1227"/>
<protein>
    <submittedName>
        <fullName evidence="1">Uncharacterized protein</fullName>
    </submittedName>
</protein>
<dbReference type="Proteomes" id="UP000001880">
    <property type="component" value="Chromosome"/>
</dbReference>
<sequence length="100" mass="10145">MDRDSIEHAIAIAEQHGVIVSPVMGTETPADAVAIAGELALATSGTVHALDASPTAVFDALTGLLRAACSRSYDRDGDGIPDSCQAVSAVASLECHQGAR</sequence>
<accession>D0LT95</accession>
<gene>
    <name evidence="1" type="ordered locus">Hoch_1227</name>
</gene>
<dbReference type="EMBL" id="CP001804">
    <property type="protein sequence ID" value="ACY13790.1"/>
    <property type="molecule type" value="Genomic_DNA"/>
</dbReference>
<keyword evidence="2" id="KW-1185">Reference proteome</keyword>
<dbReference type="RefSeq" id="WP_012826401.1">
    <property type="nucleotide sequence ID" value="NC_013440.1"/>
</dbReference>
<reference evidence="1 2" key="1">
    <citation type="journal article" date="2010" name="Stand. Genomic Sci.">
        <title>Complete genome sequence of Haliangium ochraceum type strain (SMP-2).</title>
        <authorList>
            <consortium name="US DOE Joint Genome Institute (JGI-PGF)"/>
            <person name="Ivanova N."/>
            <person name="Daum C."/>
            <person name="Lang E."/>
            <person name="Abt B."/>
            <person name="Kopitz M."/>
            <person name="Saunders E."/>
            <person name="Lapidus A."/>
            <person name="Lucas S."/>
            <person name="Glavina Del Rio T."/>
            <person name="Nolan M."/>
            <person name="Tice H."/>
            <person name="Copeland A."/>
            <person name="Cheng J.F."/>
            <person name="Chen F."/>
            <person name="Bruce D."/>
            <person name="Goodwin L."/>
            <person name="Pitluck S."/>
            <person name="Mavromatis K."/>
            <person name="Pati A."/>
            <person name="Mikhailova N."/>
            <person name="Chen A."/>
            <person name="Palaniappan K."/>
            <person name="Land M."/>
            <person name="Hauser L."/>
            <person name="Chang Y.J."/>
            <person name="Jeffries C.D."/>
            <person name="Detter J.C."/>
            <person name="Brettin T."/>
            <person name="Rohde M."/>
            <person name="Goker M."/>
            <person name="Bristow J."/>
            <person name="Markowitz V."/>
            <person name="Eisen J.A."/>
            <person name="Hugenholtz P."/>
            <person name="Kyrpides N.C."/>
            <person name="Klenk H.P."/>
        </authorList>
    </citation>
    <scope>NUCLEOTIDE SEQUENCE [LARGE SCALE GENOMIC DNA]</scope>
    <source>
        <strain evidence="2">DSM 14365 / CIP 107738 / JCM 11303 / AJ 13395 / SMP-2</strain>
    </source>
</reference>